<evidence type="ECO:0000313" key="2">
    <source>
        <dbReference type="Proteomes" id="UP001500200"/>
    </source>
</evidence>
<dbReference type="Proteomes" id="UP001500200">
    <property type="component" value="Unassembled WGS sequence"/>
</dbReference>
<organism evidence="1 2">
    <name type="scientific">Arthrobacter gyeryongensis</name>
    <dbReference type="NCBI Taxonomy" id="1650592"/>
    <lineage>
        <taxon>Bacteria</taxon>
        <taxon>Bacillati</taxon>
        <taxon>Actinomycetota</taxon>
        <taxon>Actinomycetes</taxon>
        <taxon>Micrococcales</taxon>
        <taxon>Micrococcaceae</taxon>
        <taxon>Arthrobacter</taxon>
    </lineage>
</organism>
<reference evidence="2" key="1">
    <citation type="journal article" date="2019" name="Int. J. Syst. Evol. Microbiol.">
        <title>The Global Catalogue of Microorganisms (GCM) 10K type strain sequencing project: providing services to taxonomists for standard genome sequencing and annotation.</title>
        <authorList>
            <consortium name="The Broad Institute Genomics Platform"/>
            <consortium name="The Broad Institute Genome Sequencing Center for Infectious Disease"/>
            <person name="Wu L."/>
            <person name="Ma J."/>
        </authorList>
    </citation>
    <scope>NUCLEOTIDE SEQUENCE [LARGE SCALE GENOMIC DNA]</scope>
    <source>
        <strain evidence="2">JCM 18514</strain>
    </source>
</reference>
<gene>
    <name evidence="1" type="ORF">GCM10023346_49180</name>
</gene>
<dbReference type="EMBL" id="BAABKK010000052">
    <property type="protein sequence ID" value="GAA4655834.1"/>
    <property type="molecule type" value="Genomic_DNA"/>
</dbReference>
<sequence length="215" mass="23984">MDRYSTWGTLEDFASFGMAMFRSGPPAGRDGYFIQVASHFAREGDESALSALRAYAERYVYAEVNFAHTLQLLGENGDERAVSELRELASRGKSNAQFALADVLDKRTKNGDETAETELQMRADMGEHASQLRYARILGQRALSGDGEALAAMRPRVHALEFGASDELMRVYRAQNPDLIVIGLDFRAYPEFASRTFSQKLGRFLSSVWQHARSG</sequence>
<name>A0ABP8VB34_9MICC</name>
<protein>
    <submittedName>
        <fullName evidence="1">Uncharacterized protein</fullName>
    </submittedName>
</protein>
<comment type="caution">
    <text evidence="1">The sequence shown here is derived from an EMBL/GenBank/DDBJ whole genome shotgun (WGS) entry which is preliminary data.</text>
</comment>
<accession>A0ABP8VB34</accession>
<keyword evidence="2" id="KW-1185">Reference proteome</keyword>
<proteinExistence type="predicted"/>
<evidence type="ECO:0000313" key="1">
    <source>
        <dbReference type="EMBL" id="GAA4655834.1"/>
    </source>
</evidence>